<name>A0A7W7ZI50_9BACT</name>
<dbReference type="Proteomes" id="UP000540989">
    <property type="component" value="Unassembled WGS sequence"/>
</dbReference>
<dbReference type="Pfam" id="PF07606">
    <property type="entry name" value="DUF1569"/>
    <property type="match status" value="1"/>
</dbReference>
<dbReference type="InterPro" id="IPR034660">
    <property type="entry name" value="DinB/YfiT-like"/>
</dbReference>
<evidence type="ECO:0000313" key="1">
    <source>
        <dbReference type="EMBL" id="MBB5060246.1"/>
    </source>
</evidence>
<gene>
    <name evidence="1" type="ORF">HDF16_004982</name>
</gene>
<dbReference type="RefSeq" id="WP_184222410.1">
    <property type="nucleotide sequence ID" value="NZ_JACHIP010000011.1"/>
</dbReference>
<dbReference type="InterPro" id="IPR011463">
    <property type="entry name" value="DUF1569"/>
</dbReference>
<dbReference type="AlphaFoldDB" id="A0A7W7ZI50"/>
<evidence type="ECO:0000313" key="2">
    <source>
        <dbReference type="Proteomes" id="UP000540989"/>
    </source>
</evidence>
<evidence type="ECO:0008006" key="3">
    <source>
        <dbReference type="Google" id="ProtNLM"/>
    </source>
</evidence>
<dbReference type="EMBL" id="JACHIP010000011">
    <property type="protein sequence ID" value="MBB5060246.1"/>
    <property type="molecule type" value="Genomic_DNA"/>
</dbReference>
<organism evidence="1 2">
    <name type="scientific">Granulicella aggregans</name>
    <dbReference type="NCBI Taxonomy" id="474949"/>
    <lineage>
        <taxon>Bacteria</taxon>
        <taxon>Pseudomonadati</taxon>
        <taxon>Acidobacteriota</taxon>
        <taxon>Terriglobia</taxon>
        <taxon>Terriglobales</taxon>
        <taxon>Acidobacteriaceae</taxon>
        <taxon>Granulicella</taxon>
    </lineage>
</organism>
<dbReference type="Gene3D" id="1.20.120.450">
    <property type="entry name" value="dinb family like domain"/>
    <property type="match status" value="1"/>
</dbReference>
<comment type="caution">
    <text evidence="1">The sequence shown here is derived from an EMBL/GenBank/DDBJ whole genome shotgun (WGS) entry which is preliminary data.</text>
</comment>
<sequence>MKDLFDPTLADDIKQRVMRLHPECARRWGNMTLAQTLAHCTSGIQMATGVIYPKRASFPANVIGLVIKPLVFRDDKPMRRNSPSAPELFSVDPTQCDFEHERTQLIATIDSFVTKGSARCSQHPHPFFGPLKPQQWAVLMYKHVDHHLRQFGV</sequence>
<reference evidence="1 2" key="1">
    <citation type="submission" date="2020-08" db="EMBL/GenBank/DDBJ databases">
        <title>Genomic Encyclopedia of Type Strains, Phase IV (KMG-V): Genome sequencing to study the core and pangenomes of soil and plant-associated prokaryotes.</title>
        <authorList>
            <person name="Whitman W."/>
        </authorList>
    </citation>
    <scope>NUCLEOTIDE SEQUENCE [LARGE SCALE GENOMIC DNA]</scope>
    <source>
        <strain evidence="1 2">M8UP14</strain>
    </source>
</reference>
<keyword evidence="2" id="KW-1185">Reference proteome</keyword>
<proteinExistence type="predicted"/>
<protein>
    <recommendedName>
        <fullName evidence="3">DUF1569 domain-containing protein</fullName>
    </recommendedName>
</protein>
<accession>A0A7W7ZI50</accession>